<dbReference type="PANTHER" id="PTHR43179">
    <property type="entry name" value="RHAMNOSYLTRANSFERASE WBBL"/>
    <property type="match status" value="1"/>
</dbReference>
<dbReference type="RefSeq" id="WP_132007933.1">
    <property type="nucleotide sequence ID" value="NZ_SMFK01000013.1"/>
</dbReference>
<accession>A0A4R5C546</accession>
<dbReference type="AlphaFoldDB" id="A0A4R5C546"/>
<dbReference type="Gene3D" id="3.90.550.10">
    <property type="entry name" value="Spore Coat Polysaccharide Biosynthesis Protein SpsA, Chain A"/>
    <property type="match status" value="1"/>
</dbReference>
<comment type="caution">
    <text evidence="5">The sequence shown here is derived from an EMBL/GenBank/DDBJ whole genome shotgun (WGS) entry which is preliminary data.</text>
</comment>
<feature type="domain" description="Glycosyltransferase 2-like" evidence="4">
    <location>
        <begin position="5"/>
        <end position="112"/>
    </location>
</feature>
<dbReference type="OrthoDB" id="9771846at2"/>
<evidence type="ECO:0000256" key="3">
    <source>
        <dbReference type="ARBA" id="ARBA00022679"/>
    </source>
</evidence>
<dbReference type="EMBL" id="SMFK01000013">
    <property type="protein sequence ID" value="TDD94851.1"/>
    <property type="molecule type" value="Genomic_DNA"/>
</dbReference>
<gene>
    <name evidence="5" type="ORF">E0F76_15125</name>
</gene>
<organism evidence="5 6">
    <name type="scientific">Flavobacterium cellulosilyticum</name>
    <dbReference type="NCBI Taxonomy" id="2541731"/>
    <lineage>
        <taxon>Bacteria</taxon>
        <taxon>Pseudomonadati</taxon>
        <taxon>Bacteroidota</taxon>
        <taxon>Flavobacteriia</taxon>
        <taxon>Flavobacteriales</taxon>
        <taxon>Flavobacteriaceae</taxon>
        <taxon>Flavobacterium</taxon>
    </lineage>
</organism>
<evidence type="ECO:0000256" key="2">
    <source>
        <dbReference type="ARBA" id="ARBA00022676"/>
    </source>
</evidence>
<dbReference type="InterPro" id="IPR029044">
    <property type="entry name" value="Nucleotide-diphossugar_trans"/>
</dbReference>
<evidence type="ECO:0000313" key="6">
    <source>
        <dbReference type="Proteomes" id="UP000295479"/>
    </source>
</evidence>
<dbReference type="SUPFAM" id="SSF53448">
    <property type="entry name" value="Nucleotide-diphospho-sugar transferases"/>
    <property type="match status" value="1"/>
</dbReference>
<dbReference type="PANTHER" id="PTHR43179:SF12">
    <property type="entry name" value="GALACTOFURANOSYLTRANSFERASE GLFT2"/>
    <property type="match status" value="1"/>
</dbReference>
<keyword evidence="6" id="KW-1185">Reference proteome</keyword>
<dbReference type="Pfam" id="PF00535">
    <property type="entry name" value="Glycos_transf_2"/>
    <property type="match status" value="1"/>
</dbReference>
<keyword evidence="2" id="KW-0328">Glycosyltransferase</keyword>
<reference evidence="5 6" key="1">
    <citation type="submission" date="2019-03" db="EMBL/GenBank/DDBJ databases">
        <title>Flavobacterium AR-3-4 sp. nov. isolated from arctic soil.</title>
        <authorList>
            <person name="Chaudhary D.K."/>
        </authorList>
    </citation>
    <scope>NUCLEOTIDE SEQUENCE [LARGE SCALE GENOMIC DNA]</scope>
    <source>
        <strain evidence="5 6">AR-3-4</strain>
    </source>
</reference>
<protein>
    <submittedName>
        <fullName evidence="5">Glycosyltransferase family 2 protein</fullName>
    </submittedName>
</protein>
<dbReference type="Proteomes" id="UP000295479">
    <property type="component" value="Unassembled WGS sequence"/>
</dbReference>
<dbReference type="InterPro" id="IPR001173">
    <property type="entry name" value="Glyco_trans_2-like"/>
</dbReference>
<proteinExistence type="inferred from homology"/>
<evidence type="ECO:0000313" key="5">
    <source>
        <dbReference type="EMBL" id="TDD94851.1"/>
    </source>
</evidence>
<evidence type="ECO:0000259" key="4">
    <source>
        <dbReference type="Pfam" id="PF00535"/>
    </source>
</evidence>
<evidence type="ECO:0000256" key="1">
    <source>
        <dbReference type="ARBA" id="ARBA00006739"/>
    </source>
</evidence>
<keyword evidence="3 5" id="KW-0808">Transferase</keyword>
<dbReference type="GO" id="GO:0016757">
    <property type="term" value="F:glycosyltransferase activity"/>
    <property type="evidence" value="ECO:0007669"/>
    <property type="project" value="UniProtKB-KW"/>
</dbReference>
<comment type="similarity">
    <text evidence="1">Belongs to the glycosyltransferase 2 family.</text>
</comment>
<sequence length="328" mass="37862">MKIAVVILNWNGIKLLEKFLPSIVKHSPEAEIYVADNASTDDSVAFVKTNFPSIHIIQNESNFGFAQGYNEALKNVDADYFALVNSDVEVTKNWLKPIIETFEKEPNTAILQPKILDFKRKAYFEYAGAAGGFIDKYGYPYCRGRIFETLEIDNGQYDDTCEILWASGACFFIRSSVYFNLKGFDSDFFAHQEEIDLCWRAFNLGYKIKYNSQSVVYHVGGATLEIGNPIKTFLNFRNSLLMLVKNLPEKNLYLIIMCRLILDGIAGIKFLLQGNFKHFTAILRAHFSFYRLFSINYKKRGAFQSKKYYNLKSIVYNYYLFFGKVFVK</sequence>
<name>A0A4R5C546_9FLAO</name>
<dbReference type="CDD" id="cd04186">
    <property type="entry name" value="GT_2_like_c"/>
    <property type="match status" value="1"/>
</dbReference>